<keyword evidence="1" id="KW-0677">Repeat</keyword>
<dbReference type="AlphaFoldDB" id="A0A081C5V0"/>
<keyword evidence="5" id="KW-1185">Reference proteome</keyword>
<protein>
    <submittedName>
        <fullName evidence="4">Heat domain containing protein</fullName>
    </submittedName>
</protein>
<evidence type="ECO:0000313" key="5">
    <source>
        <dbReference type="Proteomes" id="UP000030661"/>
    </source>
</evidence>
<proteinExistence type="predicted"/>
<dbReference type="InterPro" id="IPR016024">
    <property type="entry name" value="ARM-type_fold"/>
</dbReference>
<dbReference type="GO" id="GO:0016491">
    <property type="term" value="F:oxidoreductase activity"/>
    <property type="evidence" value="ECO:0007669"/>
    <property type="project" value="TreeGrafter"/>
</dbReference>
<evidence type="ECO:0000259" key="3">
    <source>
        <dbReference type="SMART" id="SM01349"/>
    </source>
</evidence>
<dbReference type="InterPro" id="IPR034085">
    <property type="entry name" value="TOG"/>
</dbReference>
<dbReference type="InterPro" id="IPR011989">
    <property type="entry name" value="ARM-like"/>
</dbReference>
<dbReference type="eggNOG" id="COG1413">
    <property type="taxonomic scope" value="Bacteria"/>
</dbReference>
<dbReference type="InterPro" id="IPR004155">
    <property type="entry name" value="PBS_lyase_HEAT"/>
</dbReference>
<dbReference type="PANTHER" id="PTHR12697:SF5">
    <property type="entry name" value="DEOXYHYPUSINE HYDROXYLASE"/>
    <property type="match status" value="1"/>
</dbReference>
<dbReference type="EMBL" id="DF820471">
    <property type="protein sequence ID" value="GAK59955.1"/>
    <property type="molecule type" value="Genomic_DNA"/>
</dbReference>
<name>A0A081C5V0_VECG1</name>
<evidence type="ECO:0000313" key="4">
    <source>
        <dbReference type="EMBL" id="GAK59955.1"/>
    </source>
</evidence>
<feature type="domain" description="TOG" evidence="3">
    <location>
        <begin position="118"/>
        <end position="330"/>
    </location>
</feature>
<dbReference type="InterPro" id="IPR021133">
    <property type="entry name" value="HEAT_type_2"/>
</dbReference>
<dbReference type="Proteomes" id="UP000030661">
    <property type="component" value="Unassembled WGS sequence"/>
</dbReference>
<evidence type="ECO:0000256" key="2">
    <source>
        <dbReference type="ARBA" id="ARBA00045876"/>
    </source>
</evidence>
<dbReference type="Gene3D" id="1.25.10.10">
    <property type="entry name" value="Leucine-rich Repeat Variant"/>
    <property type="match status" value="3"/>
</dbReference>
<dbReference type="Pfam" id="PF03130">
    <property type="entry name" value="HEAT_PBS"/>
    <property type="match status" value="1"/>
</dbReference>
<comment type="function">
    <text evidence="2">Catalyzes the hydroxylation of the N(6)-(4-aminobutyl)-L-lysine intermediate produced by deoxyhypusine synthase/DHPS on a critical lysine of the eukaryotic translation initiation factor 5A/eIF-5A. This is the second step of the post-translational modification of that lysine into an unusual amino acid residue named hypusine. Hypusination is unique to mature eIF-5A factor and is essential for its function.</text>
</comment>
<reference evidence="4" key="1">
    <citation type="journal article" date="2015" name="PeerJ">
        <title>First genomic representation of candidate bacterial phylum KSB3 points to enhanced environmental sensing as a trigger of wastewater bulking.</title>
        <authorList>
            <person name="Sekiguchi Y."/>
            <person name="Ohashi A."/>
            <person name="Parks D.H."/>
            <person name="Yamauchi T."/>
            <person name="Tyson G.W."/>
            <person name="Hugenholtz P."/>
        </authorList>
    </citation>
    <scope>NUCLEOTIDE SEQUENCE [LARGE SCALE GENOMIC DNA]</scope>
</reference>
<dbReference type="PROSITE" id="PS50077">
    <property type="entry name" value="HEAT_REPEAT"/>
    <property type="match status" value="1"/>
</dbReference>
<evidence type="ECO:0000256" key="1">
    <source>
        <dbReference type="ARBA" id="ARBA00022737"/>
    </source>
</evidence>
<dbReference type="SMART" id="SM00567">
    <property type="entry name" value="EZ_HEAT"/>
    <property type="match status" value="6"/>
</dbReference>
<accession>A0A081C5V0</accession>
<dbReference type="Pfam" id="PF13646">
    <property type="entry name" value="HEAT_2"/>
    <property type="match status" value="3"/>
</dbReference>
<dbReference type="SUPFAM" id="SSF48371">
    <property type="entry name" value="ARM repeat"/>
    <property type="match status" value="1"/>
</dbReference>
<sequence>MKNMVFPPINEREQALQTLSQLEVISQISGSQEDLRKIVAFLKHEHREVRYTAAEILGKLGERVKPYIPSIIELLTDTDRYIHFAGIEALSCLKEIAIDAAPQLVALLDHPAWDVRYDVIEVLAEIRAEACIPQIVERLEDHDSRVRFAAVEALGQLGEVTSMYIPQIAARRIAHHLEDEDPMVRSLAAQVLENLGNVAKAYIPQISERLGDSDPIVRAAAVVALGYLGKEAKKNGHICQLALQQIAVLFTDREPAVRSTALKIVGEMGEDTKMYIPLSIADQIADSLQDHEPQVRAAAVEAMGKLGYMNHAYIPQVAACLNDSDSLVRASTLIALGNLECFIHDYVPHIRACLTDQEPMVSSAAQEVLNILYESMR</sequence>
<organism evidence="4">
    <name type="scientific">Vecturithrix granuli</name>
    <dbReference type="NCBI Taxonomy" id="1499967"/>
    <lineage>
        <taxon>Bacteria</taxon>
        <taxon>Candidatus Moduliflexota</taxon>
        <taxon>Candidatus Vecturitrichia</taxon>
        <taxon>Candidatus Vecturitrichales</taxon>
        <taxon>Candidatus Vecturitrichaceae</taxon>
        <taxon>Candidatus Vecturithrix</taxon>
    </lineage>
</organism>
<gene>
    <name evidence="4" type="ORF">U27_06941</name>
</gene>
<dbReference type="HOGENOM" id="CLU_730882_0_0_0"/>
<dbReference type="STRING" id="1499967.U27_06941"/>
<dbReference type="PANTHER" id="PTHR12697">
    <property type="entry name" value="PBS LYASE HEAT-LIKE PROTEIN"/>
    <property type="match status" value="1"/>
</dbReference>
<dbReference type="SMART" id="SM01349">
    <property type="entry name" value="TOG"/>
    <property type="match status" value="1"/>
</dbReference>